<comment type="caution">
    <text evidence="1">The sequence shown here is derived from an EMBL/GenBank/DDBJ whole genome shotgun (WGS) entry which is preliminary data.</text>
</comment>
<feature type="non-terminal residue" evidence="1">
    <location>
        <position position="1"/>
    </location>
</feature>
<accession>X0WZ69</accession>
<gene>
    <name evidence="1" type="ORF">S01H1_73511</name>
</gene>
<dbReference type="AlphaFoldDB" id="X0WZ69"/>
<protein>
    <submittedName>
        <fullName evidence="1">Uncharacterized protein</fullName>
    </submittedName>
</protein>
<evidence type="ECO:0000313" key="1">
    <source>
        <dbReference type="EMBL" id="GAG29738.1"/>
    </source>
</evidence>
<sequence>TLKKPYNIYLLYDTNIYLYNKLNIESSTRTFIYKDKLKYSEKMFQKSISNKFSSIRDWNTKNLNLLKIESKNEKFHIKDKVTWVRLLANNLNLKSQSIIIAHLPKFLEFAKYEKKIKLMELYRDFLENRISLTDKHNL</sequence>
<dbReference type="EMBL" id="BARS01049123">
    <property type="protein sequence ID" value="GAG29738.1"/>
    <property type="molecule type" value="Genomic_DNA"/>
</dbReference>
<reference evidence="1" key="1">
    <citation type="journal article" date="2014" name="Front. Microbiol.">
        <title>High frequency of phylogenetically diverse reductive dehalogenase-homologous genes in deep subseafloor sedimentary metagenomes.</title>
        <authorList>
            <person name="Kawai M."/>
            <person name="Futagami T."/>
            <person name="Toyoda A."/>
            <person name="Takaki Y."/>
            <person name="Nishi S."/>
            <person name="Hori S."/>
            <person name="Arai W."/>
            <person name="Tsubouchi T."/>
            <person name="Morono Y."/>
            <person name="Uchiyama I."/>
            <person name="Ito T."/>
            <person name="Fujiyama A."/>
            <person name="Inagaki F."/>
            <person name="Takami H."/>
        </authorList>
    </citation>
    <scope>NUCLEOTIDE SEQUENCE</scope>
    <source>
        <strain evidence="1">Expedition CK06-06</strain>
    </source>
</reference>
<proteinExistence type="predicted"/>
<name>X0WZ69_9ZZZZ</name>
<organism evidence="1">
    <name type="scientific">marine sediment metagenome</name>
    <dbReference type="NCBI Taxonomy" id="412755"/>
    <lineage>
        <taxon>unclassified sequences</taxon>
        <taxon>metagenomes</taxon>
        <taxon>ecological metagenomes</taxon>
    </lineage>
</organism>